<dbReference type="Proteomes" id="UP001558613">
    <property type="component" value="Unassembled WGS sequence"/>
</dbReference>
<comment type="pathway">
    <text evidence="2 10">Glycolipid biosynthesis; glycosylphosphatidylinositol-anchor biosynthesis.</text>
</comment>
<dbReference type="InterPro" id="IPR013233">
    <property type="entry name" value="PIG-X/PBN1"/>
</dbReference>
<evidence type="ECO:0000256" key="4">
    <source>
        <dbReference type="ARBA" id="ARBA00022502"/>
    </source>
</evidence>
<evidence type="ECO:0000256" key="10">
    <source>
        <dbReference type="RuleBase" id="RU366056"/>
    </source>
</evidence>
<evidence type="ECO:0000256" key="8">
    <source>
        <dbReference type="ARBA" id="ARBA00023136"/>
    </source>
</evidence>
<keyword evidence="4 10" id="KW-0337">GPI-anchor biosynthesis</keyword>
<keyword evidence="12" id="KW-1185">Reference proteome</keyword>
<dbReference type="Pfam" id="PF08320">
    <property type="entry name" value="PIG-X"/>
    <property type="match status" value="1"/>
</dbReference>
<gene>
    <name evidence="11" type="ORF">QQF64_019799</name>
</gene>
<comment type="caution">
    <text evidence="11">The sequence shown here is derived from an EMBL/GenBank/DDBJ whole genome shotgun (WGS) entry which is preliminary data.</text>
</comment>
<sequence>MVRFCLLATALCFINYGNAQEGDCFPSEWFKSLSMSVKISKAGFHRDLEYSVQWSKTHHDVQALLVQKVPSGVYMDEYQLETLRRDTGLEVLLDSKVDLEAPEYLSSGFTALVFLSGKHEVVVPVHGRYHRPSDSSTRVKVDIESPRLLLRSDQCLTVSPGADHVVVDAPCTVSNHSICSWIEILDLKSNGGVSLEIPVGDSSMTVTVRCKVFLEPDFYFVGRSPRIPAHRKQSLAVCCRRGQKETLLGASPSPNQHKKTPKIRRHAANNGAETFRRGSRFTPGLLPDRAAPERVQLKLALSFTALTPPFLYLHLQTFPSTHSSFLSFSRLVPDHVR</sequence>
<dbReference type="SMART" id="SM00780">
    <property type="entry name" value="PIG-X"/>
    <property type="match status" value="1"/>
</dbReference>
<dbReference type="EMBL" id="JAYMGO010000022">
    <property type="protein sequence ID" value="KAL1252003.1"/>
    <property type="molecule type" value="Genomic_DNA"/>
</dbReference>
<comment type="similarity">
    <text evidence="3 10">Belongs to the PIGX family.</text>
</comment>
<dbReference type="InterPro" id="IPR040039">
    <property type="entry name" value="PIGX"/>
</dbReference>
<evidence type="ECO:0000256" key="7">
    <source>
        <dbReference type="ARBA" id="ARBA00022989"/>
    </source>
</evidence>
<evidence type="ECO:0000256" key="2">
    <source>
        <dbReference type="ARBA" id="ARBA00004687"/>
    </source>
</evidence>
<keyword evidence="6 10" id="KW-0256">Endoplasmic reticulum</keyword>
<keyword evidence="5" id="KW-0812">Transmembrane</keyword>
<keyword evidence="7" id="KW-1133">Transmembrane helix</keyword>
<feature type="chain" id="PRO_5044960279" description="Phosphatidylinositol-glycan biosynthesis class X protein" evidence="10">
    <location>
        <begin position="20"/>
        <end position="337"/>
    </location>
</feature>
<name>A0ABR3LKK0_9TELE</name>
<evidence type="ECO:0000313" key="11">
    <source>
        <dbReference type="EMBL" id="KAL1252003.1"/>
    </source>
</evidence>
<evidence type="ECO:0000256" key="3">
    <source>
        <dbReference type="ARBA" id="ARBA00010345"/>
    </source>
</evidence>
<keyword evidence="8" id="KW-0472">Membrane</keyword>
<feature type="signal peptide" evidence="10">
    <location>
        <begin position="1"/>
        <end position="19"/>
    </location>
</feature>
<dbReference type="PANTHER" id="PTHR28650:SF1">
    <property type="entry name" value="PHOSPHATIDYLINOSITOL-GLYCAN BIOSYNTHESIS CLASS X PROTEIN"/>
    <property type="match status" value="1"/>
</dbReference>
<evidence type="ECO:0000313" key="12">
    <source>
        <dbReference type="Proteomes" id="UP001558613"/>
    </source>
</evidence>
<keyword evidence="10" id="KW-0732">Signal</keyword>
<accession>A0ABR3LKK0</accession>
<reference evidence="11 12" key="1">
    <citation type="submission" date="2023-09" db="EMBL/GenBank/DDBJ databases">
        <authorList>
            <person name="Wang M."/>
        </authorList>
    </citation>
    <scope>NUCLEOTIDE SEQUENCE [LARGE SCALE GENOMIC DNA]</scope>
    <source>
        <strain evidence="11">GT-2023</strain>
        <tissue evidence="11">Liver</tissue>
    </source>
</reference>
<evidence type="ECO:0000256" key="5">
    <source>
        <dbReference type="ARBA" id="ARBA00022692"/>
    </source>
</evidence>
<evidence type="ECO:0000256" key="6">
    <source>
        <dbReference type="ARBA" id="ARBA00022824"/>
    </source>
</evidence>
<proteinExistence type="inferred from homology"/>
<dbReference type="PANTHER" id="PTHR28650">
    <property type="entry name" value="PHOSPHATIDYLINOSITOL-GLYCAN BIOSYNTHESIS CLASS X PROTEIN"/>
    <property type="match status" value="1"/>
</dbReference>
<comment type="function">
    <text evidence="10">Stabilizing subunit of the glycosylphosphatidylinositol-mannosyltransferase I complex which catalyzes the transfer of the first mannose, via an alpha-1,4 bond from a dolichol-phosphate-mannose (Dol-P-Man) to the glucosaminyl acyl phosphatidylinositol (GlcN-(acyl)PI) intermediate to generate alpha-D-Man-(1-&gt;4)-alpha-D-GlcN-(1-&gt;6)-(1-radyl,2-acyl-sn-glycero-3-phospho)-2-acyl-inositol and participates in the sixth step of the glycosylphosphatidylinositol-anchor biosynthesis. Probably acts by stabilizing the mannosyltransferase PIGM.</text>
</comment>
<organism evidence="11 12">
    <name type="scientific">Cirrhinus molitorella</name>
    <name type="common">mud carp</name>
    <dbReference type="NCBI Taxonomy" id="172907"/>
    <lineage>
        <taxon>Eukaryota</taxon>
        <taxon>Metazoa</taxon>
        <taxon>Chordata</taxon>
        <taxon>Craniata</taxon>
        <taxon>Vertebrata</taxon>
        <taxon>Euteleostomi</taxon>
        <taxon>Actinopterygii</taxon>
        <taxon>Neopterygii</taxon>
        <taxon>Teleostei</taxon>
        <taxon>Ostariophysi</taxon>
        <taxon>Cypriniformes</taxon>
        <taxon>Cyprinidae</taxon>
        <taxon>Labeoninae</taxon>
        <taxon>Labeonini</taxon>
        <taxon>Cirrhinus</taxon>
    </lineage>
</organism>
<evidence type="ECO:0000256" key="1">
    <source>
        <dbReference type="ARBA" id="ARBA00004389"/>
    </source>
</evidence>
<comment type="subcellular location">
    <subcellularLocation>
        <location evidence="1 10">Endoplasmic reticulum membrane</location>
        <topology evidence="1 10">Single-pass membrane protein</topology>
    </subcellularLocation>
</comment>
<keyword evidence="9" id="KW-0325">Glycoprotein</keyword>
<protein>
    <recommendedName>
        <fullName evidence="10">Phosphatidylinositol-glycan biosynthesis class X protein</fullName>
    </recommendedName>
</protein>
<evidence type="ECO:0000256" key="9">
    <source>
        <dbReference type="ARBA" id="ARBA00023180"/>
    </source>
</evidence>